<keyword evidence="2 5" id="KW-0812">Transmembrane</keyword>
<dbReference type="Pfam" id="PF22099">
    <property type="entry name" value="MRS2-like"/>
    <property type="match status" value="1"/>
</dbReference>
<dbReference type="EMBL" id="BRXZ01003792">
    <property type="protein sequence ID" value="GMH62035.1"/>
    <property type="molecule type" value="Genomic_DNA"/>
</dbReference>
<dbReference type="PANTHER" id="PTHR13890:SF31">
    <property type="entry name" value="MAGNESIUM TRANSPORTER MRS2-2-RELATED"/>
    <property type="match status" value="1"/>
</dbReference>
<dbReference type="GO" id="GO:0015095">
    <property type="term" value="F:magnesium ion transmembrane transporter activity"/>
    <property type="evidence" value="ECO:0007669"/>
    <property type="project" value="TreeGrafter"/>
</dbReference>
<evidence type="ECO:0000256" key="4">
    <source>
        <dbReference type="ARBA" id="ARBA00023136"/>
    </source>
</evidence>
<keyword evidence="3 5" id="KW-1133">Transmembrane helix</keyword>
<dbReference type="Proteomes" id="UP001165082">
    <property type="component" value="Unassembled WGS sequence"/>
</dbReference>
<organism evidence="6 7">
    <name type="scientific">Triparma retinervis</name>
    <dbReference type="NCBI Taxonomy" id="2557542"/>
    <lineage>
        <taxon>Eukaryota</taxon>
        <taxon>Sar</taxon>
        <taxon>Stramenopiles</taxon>
        <taxon>Ochrophyta</taxon>
        <taxon>Bolidophyceae</taxon>
        <taxon>Parmales</taxon>
        <taxon>Triparmaceae</taxon>
        <taxon>Triparma</taxon>
    </lineage>
</organism>
<keyword evidence="4 5" id="KW-0472">Membrane</keyword>
<evidence type="ECO:0000313" key="6">
    <source>
        <dbReference type="EMBL" id="GMH62035.1"/>
    </source>
</evidence>
<evidence type="ECO:0000256" key="5">
    <source>
        <dbReference type="SAM" id="Phobius"/>
    </source>
</evidence>
<dbReference type="PANTHER" id="PTHR13890">
    <property type="entry name" value="RNA SPLICING PROTEIN MRS2, MITOCHONDRIAL"/>
    <property type="match status" value="1"/>
</dbReference>
<evidence type="ECO:0008006" key="8">
    <source>
        <dbReference type="Google" id="ProtNLM"/>
    </source>
</evidence>
<reference evidence="6" key="1">
    <citation type="submission" date="2022-07" db="EMBL/GenBank/DDBJ databases">
        <title>Genome analysis of Parmales, a sister group of diatoms, reveals the evolutionary specialization of diatoms from phago-mixotrophs to photoautotrophs.</title>
        <authorList>
            <person name="Ban H."/>
            <person name="Sato S."/>
            <person name="Yoshikawa S."/>
            <person name="Kazumasa Y."/>
            <person name="Nakamura Y."/>
            <person name="Ichinomiya M."/>
            <person name="Saitoh K."/>
            <person name="Sato N."/>
            <person name="Blanc-Mathieu R."/>
            <person name="Endo H."/>
            <person name="Kuwata A."/>
            <person name="Ogata H."/>
        </authorList>
    </citation>
    <scope>NUCLEOTIDE SEQUENCE</scope>
</reference>
<feature type="non-terminal residue" evidence="6">
    <location>
        <position position="290"/>
    </location>
</feature>
<name>A0A9W7A641_9STRA</name>
<comment type="subcellular location">
    <subcellularLocation>
        <location evidence="1">Membrane</location>
        <topology evidence="1">Multi-pass membrane protein</topology>
    </subcellularLocation>
</comment>
<evidence type="ECO:0000256" key="3">
    <source>
        <dbReference type="ARBA" id="ARBA00022989"/>
    </source>
</evidence>
<protein>
    <recommendedName>
        <fullName evidence="8">Magnesium transporter</fullName>
    </recommendedName>
</protein>
<dbReference type="OrthoDB" id="10251508at2759"/>
<dbReference type="AlphaFoldDB" id="A0A9W7A641"/>
<dbReference type="InterPro" id="IPR045863">
    <property type="entry name" value="CorA_TM1_TM2"/>
</dbReference>
<dbReference type="SUPFAM" id="SSF144083">
    <property type="entry name" value="Magnesium transport protein CorA, transmembrane region"/>
    <property type="match status" value="1"/>
</dbReference>
<evidence type="ECO:0000256" key="2">
    <source>
        <dbReference type="ARBA" id="ARBA00022692"/>
    </source>
</evidence>
<sequence>MQQHAQTYPCIAIQAPSVKNPNFPPLTSTEMMDVPVKAILQKSRGIHVRDLLALSIQTDSMDPGDHLVLPRGEAVLMKIGHIKAITWRDCVYLFDSHRPDVVLFSSTLQNSLMQLPSSPSEHFELFFLEEVLREVCDTWDRRIKLYRPVVDKVIAGVGDGTGDGGIHRLVPLKDSLMDFQDHYAIKLSTYRNDMIRMNVRLSIATVGMGFATMVAGFFGMNVTHGLEEVPGVFFPTVVGSLSVGGAIYLACQSHLSGGAAQHRGKKRAMEAQSVTMMLKDMNSLDYAVKK</sequence>
<evidence type="ECO:0000256" key="1">
    <source>
        <dbReference type="ARBA" id="ARBA00004141"/>
    </source>
</evidence>
<keyword evidence="7" id="KW-1185">Reference proteome</keyword>
<gene>
    <name evidence="6" type="ORF">TrRE_jg10495</name>
</gene>
<accession>A0A9W7A641</accession>
<evidence type="ECO:0000313" key="7">
    <source>
        <dbReference type="Proteomes" id="UP001165082"/>
    </source>
</evidence>
<feature type="transmembrane region" description="Helical" evidence="5">
    <location>
        <begin position="232"/>
        <end position="251"/>
    </location>
</feature>
<dbReference type="InterPro" id="IPR039204">
    <property type="entry name" value="MRS2-like"/>
</dbReference>
<proteinExistence type="predicted"/>
<comment type="caution">
    <text evidence="6">The sequence shown here is derived from an EMBL/GenBank/DDBJ whole genome shotgun (WGS) entry which is preliminary data.</text>
</comment>
<dbReference type="GO" id="GO:0016020">
    <property type="term" value="C:membrane"/>
    <property type="evidence" value="ECO:0007669"/>
    <property type="project" value="UniProtKB-SubCell"/>
</dbReference>
<feature type="transmembrane region" description="Helical" evidence="5">
    <location>
        <begin position="201"/>
        <end position="220"/>
    </location>
</feature>